<proteinExistence type="predicted"/>
<dbReference type="EMBL" id="JARBDR010000337">
    <property type="protein sequence ID" value="KAJ8315483.1"/>
    <property type="molecule type" value="Genomic_DNA"/>
</dbReference>
<organism evidence="1 2">
    <name type="scientific">Tegillarca granosa</name>
    <name type="common">Malaysian cockle</name>
    <name type="synonym">Anadara granosa</name>
    <dbReference type="NCBI Taxonomy" id="220873"/>
    <lineage>
        <taxon>Eukaryota</taxon>
        <taxon>Metazoa</taxon>
        <taxon>Spiralia</taxon>
        <taxon>Lophotrochozoa</taxon>
        <taxon>Mollusca</taxon>
        <taxon>Bivalvia</taxon>
        <taxon>Autobranchia</taxon>
        <taxon>Pteriomorphia</taxon>
        <taxon>Arcoida</taxon>
        <taxon>Arcoidea</taxon>
        <taxon>Arcidae</taxon>
        <taxon>Tegillarca</taxon>
    </lineage>
</organism>
<protein>
    <submittedName>
        <fullName evidence="1">Uncharacterized protein</fullName>
    </submittedName>
</protein>
<sequence>MEHKDFYHVDKKVTKHIFHTISNCCDSEDKNRKSIPSYKGLTLHNFLLPKESPRLIVIKCFILFYMEIRPSFILFDKICNL</sequence>
<gene>
    <name evidence="1" type="ORF">KUTeg_007633</name>
</gene>
<accession>A0ABQ9FDU1</accession>
<evidence type="ECO:0000313" key="1">
    <source>
        <dbReference type="EMBL" id="KAJ8315483.1"/>
    </source>
</evidence>
<evidence type="ECO:0000313" key="2">
    <source>
        <dbReference type="Proteomes" id="UP001217089"/>
    </source>
</evidence>
<reference evidence="1 2" key="1">
    <citation type="submission" date="2022-12" db="EMBL/GenBank/DDBJ databases">
        <title>Chromosome-level genome of Tegillarca granosa.</title>
        <authorList>
            <person name="Kim J."/>
        </authorList>
    </citation>
    <scope>NUCLEOTIDE SEQUENCE [LARGE SCALE GENOMIC DNA]</scope>
    <source>
        <strain evidence="1">Teg-2019</strain>
        <tissue evidence="1">Adductor muscle</tissue>
    </source>
</reference>
<dbReference type="Proteomes" id="UP001217089">
    <property type="component" value="Unassembled WGS sequence"/>
</dbReference>
<keyword evidence="2" id="KW-1185">Reference proteome</keyword>
<name>A0ABQ9FDU1_TEGGR</name>
<comment type="caution">
    <text evidence="1">The sequence shown here is derived from an EMBL/GenBank/DDBJ whole genome shotgun (WGS) entry which is preliminary data.</text>
</comment>